<evidence type="ECO:0000256" key="1">
    <source>
        <dbReference type="SAM" id="MobiDB-lite"/>
    </source>
</evidence>
<evidence type="ECO:0000313" key="4">
    <source>
        <dbReference type="Proteomes" id="UP000763557"/>
    </source>
</evidence>
<dbReference type="PANTHER" id="PTHR14136">
    <property type="entry name" value="BTB_POZ DOMAIN-CONTAINING PROTEIN KCTD9"/>
    <property type="match status" value="1"/>
</dbReference>
<dbReference type="Gene3D" id="2.160.20.80">
    <property type="entry name" value="E3 ubiquitin-protein ligase SopA"/>
    <property type="match status" value="1"/>
</dbReference>
<reference evidence="3 4" key="1">
    <citation type="submission" date="2020-01" db="EMBL/GenBank/DDBJ databases">
        <title>Kibdelosporangium persica a novel Actinomycetes from a hot desert in Iran.</title>
        <authorList>
            <person name="Safaei N."/>
            <person name="Zaburannyi N."/>
            <person name="Mueller R."/>
            <person name="Wink J."/>
        </authorList>
    </citation>
    <scope>NUCLEOTIDE SEQUENCE [LARGE SCALE GENOMIC DNA]</scope>
    <source>
        <strain evidence="3 4">4NS15</strain>
    </source>
</reference>
<dbReference type="InterPro" id="IPR001646">
    <property type="entry name" value="5peptide_repeat"/>
</dbReference>
<feature type="region of interest" description="Disordered" evidence="1">
    <location>
        <begin position="322"/>
        <end position="341"/>
    </location>
</feature>
<keyword evidence="2" id="KW-0472">Membrane</keyword>
<feature type="transmembrane region" description="Helical" evidence="2">
    <location>
        <begin position="57"/>
        <end position="75"/>
    </location>
</feature>
<dbReference type="Proteomes" id="UP000763557">
    <property type="component" value="Unassembled WGS sequence"/>
</dbReference>
<proteinExistence type="predicted"/>
<keyword evidence="4" id="KW-1185">Reference proteome</keyword>
<accession>A0ABX2FDJ4</accession>
<evidence type="ECO:0000256" key="2">
    <source>
        <dbReference type="SAM" id="Phobius"/>
    </source>
</evidence>
<comment type="caution">
    <text evidence="3">The sequence shown here is derived from an EMBL/GenBank/DDBJ whole genome shotgun (WGS) entry which is preliminary data.</text>
</comment>
<dbReference type="InterPro" id="IPR051082">
    <property type="entry name" value="Pentapeptide-BTB/POZ_domain"/>
</dbReference>
<dbReference type="PANTHER" id="PTHR14136:SF17">
    <property type="entry name" value="BTB_POZ DOMAIN-CONTAINING PROTEIN KCTD9"/>
    <property type="match status" value="1"/>
</dbReference>
<gene>
    <name evidence="3" type="ORF">GC106_67010</name>
</gene>
<keyword evidence="2" id="KW-1133">Transmembrane helix</keyword>
<sequence length="341" mass="36150">MRARWVGIAIAAVATIVCVITTLWFLLGPLASWITGSGIQAMDPKDQLAALHNTRGLLLQAVAGIAVAGGLLFTARNYRLARESQVTDRFSKANGHLESEDETVRAGGIRALDRILADSPRDHDRVLETVVGFLRHRTSASPDGSAPPRLPDDVSAAITTVRLRPRRRERERLDLAGARLPGANLTGAALAGGDLRDADLSKAQLTRTRLTGCDLTNARLTDTNLAQADLTGAALHGATLTGADLSGAKLVKANLRRAKLDRACLANADLSGADMRMASLVGARLHGARFDDADLTETDVRGADLSEVRGLTSAQLAVTLSDDRTRLPAGVDRPTDPNGTR</sequence>
<dbReference type="SUPFAM" id="SSF141571">
    <property type="entry name" value="Pentapeptide repeat-like"/>
    <property type="match status" value="1"/>
</dbReference>
<keyword evidence="2" id="KW-0812">Transmembrane</keyword>
<name>A0ABX2FDJ4_9PSEU</name>
<dbReference type="EMBL" id="JAAATY010000027">
    <property type="protein sequence ID" value="NRN69444.1"/>
    <property type="molecule type" value="Genomic_DNA"/>
</dbReference>
<organism evidence="3 4">
    <name type="scientific">Kibdelosporangium persicum</name>
    <dbReference type="NCBI Taxonomy" id="2698649"/>
    <lineage>
        <taxon>Bacteria</taxon>
        <taxon>Bacillati</taxon>
        <taxon>Actinomycetota</taxon>
        <taxon>Actinomycetes</taxon>
        <taxon>Pseudonocardiales</taxon>
        <taxon>Pseudonocardiaceae</taxon>
        <taxon>Kibdelosporangium</taxon>
    </lineage>
</organism>
<protein>
    <recommendedName>
        <fullName evidence="5">Pentapeptide repeat-containing protein</fullName>
    </recommendedName>
</protein>
<evidence type="ECO:0008006" key="5">
    <source>
        <dbReference type="Google" id="ProtNLM"/>
    </source>
</evidence>
<dbReference type="Pfam" id="PF00805">
    <property type="entry name" value="Pentapeptide"/>
    <property type="match status" value="3"/>
</dbReference>
<evidence type="ECO:0000313" key="3">
    <source>
        <dbReference type="EMBL" id="NRN69444.1"/>
    </source>
</evidence>
<dbReference type="RefSeq" id="WP_173139635.1">
    <property type="nucleotide sequence ID" value="NZ_CBCSGW010000023.1"/>
</dbReference>
<feature type="transmembrane region" description="Helical" evidence="2">
    <location>
        <begin position="5"/>
        <end position="27"/>
    </location>
</feature>